<evidence type="ECO:0000256" key="6">
    <source>
        <dbReference type="SAM" id="Phobius"/>
    </source>
</evidence>
<feature type="transmembrane region" description="Helical" evidence="6">
    <location>
        <begin position="21"/>
        <end position="47"/>
    </location>
</feature>
<dbReference type="GO" id="GO:0005886">
    <property type="term" value="C:plasma membrane"/>
    <property type="evidence" value="ECO:0007669"/>
    <property type="project" value="UniProtKB-SubCell"/>
</dbReference>
<evidence type="ECO:0000256" key="4">
    <source>
        <dbReference type="ARBA" id="ARBA00022989"/>
    </source>
</evidence>
<accession>A0A1M7EE13</accession>
<organism evidence="8 9">
    <name type="scientific">Chryseobacterium polytrichastri</name>
    <dbReference type="NCBI Taxonomy" id="1302687"/>
    <lineage>
        <taxon>Bacteria</taxon>
        <taxon>Pseudomonadati</taxon>
        <taxon>Bacteroidota</taxon>
        <taxon>Flavobacteriia</taxon>
        <taxon>Flavobacteriales</taxon>
        <taxon>Weeksellaceae</taxon>
        <taxon>Chryseobacterium group</taxon>
        <taxon>Chryseobacterium</taxon>
    </lineage>
</organism>
<sequence length="165" mass="18943">MIKHLRIVEDNRASTSTRFANYIIDLIVLIVINAILSFASLIIYSFTSINFFYFYNNGGLLWEFFTGNLISFIYYFLWEKYSNGRTVGKYITNTKTISIDGNDVTTQQVLYRTLSRIVPFDALSFLGGGNGWHDSWSDTRVINVNNYLAEKQAKDDINSLGTKEN</sequence>
<comment type="subcellular location">
    <subcellularLocation>
        <location evidence="1">Cell membrane</location>
        <topology evidence="1">Multi-pass membrane protein</topology>
    </subcellularLocation>
</comment>
<evidence type="ECO:0000313" key="9">
    <source>
        <dbReference type="Proteomes" id="UP000184364"/>
    </source>
</evidence>
<feature type="domain" description="RDD" evidence="7">
    <location>
        <begin position="13"/>
        <end position="125"/>
    </location>
</feature>
<keyword evidence="9" id="KW-1185">Reference proteome</keyword>
<keyword evidence="2" id="KW-1003">Cell membrane</keyword>
<feature type="transmembrane region" description="Helical" evidence="6">
    <location>
        <begin position="59"/>
        <end position="77"/>
    </location>
</feature>
<dbReference type="AlphaFoldDB" id="A0A1M7EE13"/>
<keyword evidence="4 6" id="KW-1133">Transmembrane helix</keyword>
<evidence type="ECO:0000256" key="3">
    <source>
        <dbReference type="ARBA" id="ARBA00022692"/>
    </source>
</evidence>
<evidence type="ECO:0000313" key="8">
    <source>
        <dbReference type="EMBL" id="SHL90031.1"/>
    </source>
</evidence>
<dbReference type="Pfam" id="PF06271">
    <property type="entry name" value="RDD"/>
    <property type="match status" value="1"/>
</dbReference>
<reference evidence="9" key="1">
    <citation type="submission" date="2016-11" db="EMBL/GenBank/DDBJ databases">
        <authorList>
            <person name="Varghese N."/>
            <person name="Submissions S."/>
        </authorList>
    </citation>
    <scope>NUCLEOTIDE SEQUENCE [LARGE SCALE GENOMIC DNA]</scope>
    <source>
        <strain evidence="9">DSM 26899</strain>
    </source>
</reference>
<dbReference type="STRING" id="1302687.SAMN05444267_10283"/>
<evidence type="ECO:0000256" key="2">
    <source>
        <dbReference type="ARBA" id="ARBA00022475"/>
    </source>
</evidence>
<evidence type="ECO:0000259" key="7">
    <source>
        <dbReference type="Pfam" id="PF06271"/>
    </source>
</evidence>
<proteinExistence type="predicted"/>
<dbReference type="RefSeq" id="WP_073294884.1">
    <property type="nucleotide sequence ID" value="NZ_FRAV01000028.1"/>
</dbReference>
<keyword evidence="5 6" id="KW-0472">Membrane</keyword>
<dbReference type="PANTHER" id="PTHR36115">
    <property type="entry name" value="PROLINE-RICH ANTIGEN HOMOLOG-RELATED"/>
    <property type="match status" value="1"/>
</dbReference>
<dbReference type="PANTHER" id="PTHR36115:SF4">
    <property type="entry name" value="MEMBRANE PROTEIN"/>
    <property type="match status" value="1"/>
</dbReference>
<dbReference type="OrthoDB" id="762068at2"/>
<dbReference type="InterPro" id="IPR051791">
    <property type="entry name" value="Pra-immunoreactive"/>
</dbReference>
<dbReference type="InterPro" id="IPR010432">
    <property type="entry name" value="RDD"/>
</dbReference>
<name>A0A1M7EE13_9FLAO</name>
<evidence type="ECO:0000256" key="5">
    <source>
        <dbReference type="ARBA" id="ARBA00023136"/>
    </source>
</evidence>
<protein>
    <submittedName>
        <fullName evidence="8">Uncharacterized membrane protein YckC, RDD family</fullName>
    </submittedName>
</protein>
<dbReference type="Proteomes" id="UP000184364">
    <property type="component" value="Unassembled WGS sequence"/>
</dbReference>
<dbReference type="EMBL" id="FRAV01000028">
    <property type="protein sequence ID" value="SHL90031.1"/>
    <property type="molecule type" value="Genomic_DNA"/>
</dbReference>
<keyword evidence="3 6" id="KW-0812">Transmembrane</keyword>
<gene>
    <name evidence="8" type="ORF">SAMN05444267_10283</name>
</gene>
<evidence type="ECO:0000256" key="1">
    <source>
        <dbReference type="ARBA" id="ARBA00004651"/>
    </source>
</evidence>